<feature type="compositionally biased region" description="Low complexity" evidence="1">
    <location>
        <begin position="364"/>
        <end position="373"/>
    </location>
</feature>
<dbReference type="GO" id="GO:0031267">
    <property type="term" value="F:small GTPase binding"/>
    <property type="evidence" value="ECO:0007669"/>
    <property type="project" value="TreeGrafter"/>
</dbReference>
<dbReference type="GO" id="GO:0005829">
    <property type="term" value="C:cytosol"/>
    <property type="evidence" value="ECO:0007669"/>
    <property type="project" value="TreeGrafter"/>
</dbReference>
<dbReference type="PANTHER" id="PTHR23101:SF25">
    <property type="entry name" value="GTPASE-ACTIVATING PROTEIN AND VPS9 DOMAIN-CONTAINING PROTEIN 1"/>
    <property type="match status" value="1"/>
</dbReference>
<reference evidence="4" key="1">
    <citation type="journal article" date="2018" name="Nat. Microbiol.">
        <title>Leveraging single-cell genomics to expand the fungal tree of life.</title>
        <authorList>
            <person name="Ahrendt S.R."/>
            <person name="Quandt C.A."/>
            <person name="Ciobanu D."/>
            <person name="Clum A."/>
            <person name="Salamov A."/>
            <person name="Andreopoulos B."/>
            <person name="Cheng J.F."/>
            <person name="Woyke T."/>
            <person name="Pelin A."/>
            <person name="Henrissat B."/>
            <person name="Reynolds N.K."/>
            <person name="Benny G.L."/>
            <person name="Smith M.E."/>
            <person name="James T.Y."/>
            <person name="Grigoriev I.V."/>
        </authorList>
    </citation>
    <scope>NUCLEOTIDE SEQUENCE [LARGE SCALE GENOMIC DNA]</scope>
</reference>
<dbReference type="PANTHER" id="PTHR23101">
    <property type="entry name" value="RAB GDP/GTP EXCHANGE FACTOR"/>
    <property type="match status" value="1"/>
</dbReference>
<dbReference type="InterPro" id="IPR003123">
    <property type="entry name" value="VPS9"/>
</dbReference>
<dbReference type="SMART" id="SM00167">
    <property type="entry name" value="VPS9"/>
    <property type="match status" value="1"/>
</dbReference>
<evidence type="ECO:0000313" key="3">
    <source>
        <dbReference type="EMBL" id="RKO85486.1"/>
    </source>
</evidence>
<dbReference type="AlphaFoldDB" id="A0A4P9W5V0"/>
<dbReference type="Proteomes" id="UP000269721">
    <property type="component" value="Unassembled WGS sequence"/>
</dbReference>
<dbReference type="EMBL" id="KZ999031">
    <property type="protein sequence ID" value="RKO85486.1"/>
    <property type="molecule type" value="Genomic_DNA"/>
</dbReference>
<gene>
    <name evidence="3" type="ORF">BDK51DRAFT_32351</name>
</gene>
<protein>
    <recommendedName>
        <fullName evidence="2">VPS9 domain-containing protein</fullName>
    </recommendedName>
</protein>
<dbReference type="InterPro" id="IPR045046">
    <property type="entry name" value="Vps9-like"/>
</dbReference>
<feature type="domain" description="VPS9" evidence="2">
    <location>
        <begin position="1"/>
        <end position="122"/>
    </location>
</feature>
<feature type="region of interest" description="Disordered" evidence="1">
    <location>
        <begin position="293"/>
        <end position="320"/>
    </location>
</feature>
<sequence length="403" mass="42060">EQHLDLPITLQSSLEVAQGELLRINGFKAPRDKLTILYNTTQVVVDLIKKGGASENAGNDHLLPALILVIIRANAPQLISNIKYVMRFRNQAELDKGENQFCLTNLMGAVSYIYNMSIKSLTLTPEEIAKYDKEMPSKDTGATTSSAPQIGQFASKVYSSTSGWFSNFIKDAKVFGEQVTGTVDGFVAHLTSTDETDSPTSPGPPLPPRTSGTSAPSLPARSAAPTLLVPTSTTAGPFSAVSPGPFSAISPSAPSPASPRMMSMSAAERAQHEDYELQLALALSLSAVEGQAVGGGVEGEAEPEETPLERRSSSKGRVHWADEDEEAAVKAAAEVAAGDSGTVRAEVAADPVGEAPAPVLIDFAESGAGAEAGDAPEEAKAKEDTAEEAADPATGSEPPESLI</sequence>
<dbReference type="Pfam" id="PF02204">
    <property type="entry name" value="VPS9"/>
    <property type="match status" value="1"/>
</dbReference>
<dbReference type="OrthoDB" id="300289at2759"/>
<keyword evidence="4" id="KW-1185">Reference proteome</keyword>
<dbReference type="GO" id="GO:0005085">
    <property type="term" value="F:guanyl-nucleotide exchange factor activity"/>
    <property type="evidence" value="ECO:0007669"/>
    <property type="project" value="InterPro"/>
</dbReference>
<feature type="region of interest" description="Disordered" evidence="1">
    <location>
        <begin position="362"/>
        <end position="403"/>
    </location>
</feature>
<dbReference type="InterPro" id="IPR037191">
    <property type="entry name" value="VPS9_dom_sf"/>
</dbReference>
<evidence type="ECO:0000256" key="1">
    <source>
        <dbReference type="SAM" id="MobiDB-lite"/>
    </source>
</evidence>
<evidence type="ECO:0000313" key="4">
    <source>
        <dbReference type="Proteomes" id="UP000269721"/>
    </source>
</evidence>
<dbReference type="Gene3D" id="1.20.1050.80">
    <property type="entry name" value="VPS9 domain"/>
    <property type="match status" value="1"/>
</dbReference>
<organism evidence="3 4">
    <name type="scientific">Blyttiomyces helicus</name>
    <dbReference type="NCBI Taxonomy" id="388810"/>
    <lineage>
        <taxon>Eukaryota</taxon>
        <taxon>Fungi</taxon>
        <taxon>Fungi incertae sedis</taxon>
        <taxon>Chytridiomycota</taxon>
        <taxon>Chytridiomycota incertae sedis</taxon>
        <taxon>Chytridiomycetes</taxon>
        <taxon>Chytridiomycetes incertae sedis</taxon>
        <taxon>Blyttiomyces</taxon>
    </lineage>
</organism>
<feature type="non-terminal residue" evidence="3">
    <location>
        <position position="1"/>
    </location>
</feature>
<dbReference type="SUPFAM" id="SSF109993">
    <property type="entry name" value="VPS9 domain"/>
    <property type="match status" value="1"/>
</dbReference>
<dbReference type="PROSITE" id="PS51205">
    <property type="entry name" value="VPS9"/>
    <property type="match status" value="1"/>
</dbReference>
<name>A0A4P9W5V0_9FUNG</name>
<dbReference type="GO" id="GO:0016192">
    <property type="term" value="P:vesicle-mediated transport"/>
    <property type="evidence" value="ECO:0007669"/>
    <property type="project" value="InterPro"/>
</dbReference>
<proteinExistence type="predicted"/>
<feature type="region of interest" description="Disordered" evidence="1">
    <location>
        <begin position="192"/>
        <end position="220"/>
    </location>
</feature>
<evidence type="ECO:0000259" key="2">
    <source>
        <dbReference type="PROSITE" id="PS51205"/>
    </source>
</evidence>
<feature type="compositionally biased region" description="Low complexity" evidence="1">
    <location>
        <begin position="209"/>
        <end position="220"/>
    </location>
</feature>
<dbReference type="GO" id="GO:0030139">
    <property type="term" value="C:endocytic vesicle"/>
    <property type="evidence" value="ECO:0007669"/>
    <property type="project" value="TreeGrafter"/>
</dbReference>
<accession>A0A4P9W5V0</accession>